<dbReference type="EMBL" id="UGQS01000002">
    <property type="protein sequence ID" value="STZ76802.1"/>
    <property type="molecule type" value="Genomic_DNA"/>
</dbReference>
<gene>
    <name evidence="3" type="ORF">NCTC10295_01586</name>
</gene>
<evidence type="ECO:0000256" key="2">
    <source>
        <dbReference type="SAM" id="SignalP"/>
    </source>
</evidence>
<evidence type="ECO:0000313" key="3">
    <source>
        <dbReference type="EMBL" id="STZ76802.1"/>
    </source>
</evidence>
<reference evidence="3 4" key="1">
    <citation type="submission" date="2018-06" db="EMBL/GenBank/DDBJ databases">
        <authorList>
            <consortium name="Pathogen Informatics"/>
            <person name="Doyle S."/>
        </authorList>
    </citation>
    <scope>NUCLEOTIDE SEQUENCE [LARGE SCALE GENOMIC DNA]</scope>
    <source>
        <strain evidence="3 4">NCTC10295</strain>
    </source>
</reference>
<evidence type="ECO:0000313" key="4">
    <source>
        <dbReference type="Proteomes" id="UP000254651"/>
    </source>
</evidence>
<organism evidence="3 4">
    <name type="scientific">Bergeriella denitrificans</name>
    <name type="common">Neisseria denitrificans</name>
    <dbReference type="NCBI Taxonomy" id="494"/>
    <lineage>
        <taxon>Bacteria</taxon>
        <taxon>Pseudomonadati</taxon>
        <taxon>Pseudomonadota</taxon>
        <taxon>Betaproteobacteria</taxon>
        <taxon>Neisseriales</taxon>
        <taxon>Neisseriaceae</taxon>
        <taxon>Bergeriella</taxon>
    </lineage>
</organism>
<dbReference type="PROSITE" id="PS51257">
    <property type="entry name" value="PROKAR_LIPOPROTEIN"/>
    <property type="match status" value="1"/>
</dbReference>
<evidence type="ECO:0008006" key="5">
    <source>
        <dbReference type="Google" id="ProtNLM"/>
    </source>
</evidence>
<feature type="compositionally biased region" description="Low complexity" evidence="1">
    <location>
        <begin position="54"/>
        <end position="67"/>
    </location>
</feature>
<protein>
    <recommendedName>
        <fullName evidence="5">Lipoprotein</fullName>
    </recommendedName>
</protein>
<sequence length="188" mass="19601">MTVMKPLLPKLLIPAAALLLAACGAQTEQPAASAPQAASASAAPLAASDTAASAPDAAASDVAASAAEPQQPGGTLAEQSRAAWQRYRCEDGGRIEVRYYRSNAGPAAQVRFQGAVFTAPYSPELSDEDLTAFSNGNETWTIGNEFGQDFYREANGFLVRHEQMESADGDQIVDNLLVQGCAPEAGQP</sequence>
<feature type="signal peptide" evidence="2">
    <location>
        <begin position="1"/>
        <end position="21"/>
    </location>
</feature>
<proteinExistence type="predicted"/>
<accession>A0A378UJZ6</accession>
<feature type="region of interest" description="Disordered" evidence="1">
    <location>
        <begin position="54"/>
        <end position="81"/>
    </location>
</feature>
<dbReference type="Proteomes" id="UP000254651">
    <property type="component" value="Unassembled WGS sequence"/>
</dbReference>
<dbReference type="AlphaFoldDB" id="A0A378UJZ6"/>
<evidence type="ECO:0000256" key="1">
    <source>
        <dbReference type="SAM" id="MobiDB-lite"/>
    </source>
</evidence>
<feature type="chain" id="PRO_5017044448" description="Lipoprotein" evidence="2">
    <location>
        <begin position="22"/>
        <end position="188"/>
    </location>
</feature>
<keyword evidence="2" id="KW-0732">Signal</keyword>
<keyword evidence="4" id="KW-1185">Reference proteome</keyword>
<name>A0A378UJZ6_BERDE</name>